<reference evidence="2" key="1">
    <citation type="submission" date="2020-02" db="EMBL/GenBank/DDBJ databases">
        <authorList>
            <person name="Meier V. D."/>
        </authorList>
    </citation>
    <scope>NUCLEOTIDE SEQUENCE</scope>
    <source>
        <strain evidence="2">AVDCRST_MAG67</strain>
    </source>
</reference>
<gene>
    <name evidence="2" type="ORF">AVDCRST_MAG67-3134</name>
</gene>
<organism evidence="2">
    <name type="scientific">uncultured Solirubrobacteraceae bacterium</name>
    <dbReference type="NCBI Taxonomy" id="1162706"/>
    <lineage>
        <taxon>Bacteria</taxon>
        <taxon>Bacillati</taxon>
        <taxon>Actinomycetota</taxon>
        <taxon>Thermoleophilia</taxon>
        <taxon>Solirubrobacterales</taxon>
        <taxon>Solirubrobacteraceae</taxon>
        <taxon>environmental samples</taxon>
    </lineage>
</organism>
<accession>A0A6J4TAH6</accession>
<protein>
    <submittedName>
        <fullName evidence="2">Uncharacterized protein</fullName>
    </submittedName>
</protein>
<proteinExistence type="predicted"/>
<feature type="transmembrane region" description="Helical" evidence="1">
    <location>
        <begin position="12"/>
        <end position="34"/>
    </location>
</feature>
<evidence type="ECO:0000313" key="2">
    <source>
        <dbReference type="EMBL" id="CAA9517333.1"/>
    </source>
</evidence>
<evidence type="ECO:0000256" key="1">
    <source>
        <dbReference type="SAM" id="Phobius"/>
    </source>
</evidence>
<feature type="transmembrane region" description="Helical" evidence="1">
    <location>
        <begin position="79"/>
        <end position="98"/>
    </location>
</feature>
<dbReference type="AlphaFoldDB" id="A0A6J4TAH6"/>
<keyword evidence="1" id="KW-0472">Membrane</keyword>
<name>A0A6J4TAH6_9ACTN</name>
<feature type="transmembrane region" description="Helical" evidence="1">
    <location>
        <begin position="118"/>
        <end position="135"/>
    </location>
</feature>
<keyword evidence="1" id="KW-0812">Transmembrane</keyword>
<keyword evidence="1" id="KW-1133">Transmembrane helix</keyword>
<dbReference type="EMBL" id="CADCVQ010000133">
    <property type="protein sequence ID" value="CAA9517333.1"/>
    <property type="molecule type" value="Genomic_DNA"/>
</dbReference>
<feature type="transmembrane region" description="Helical" evidence="1">
    <location>
        <begin position="40"/>
        <end position="59"/>
    </location>
</feature>
<sequence>MRLGRAYGAGPLHLLSHVAALALAAYAFTRIFAGGQPWNVVLWFVGAVVLHDLVAFPLYTGLNRLALGRRMRSVNHVRVPALLSGLSFIVFFPLILGLGDGRYEASTTLSQDVYLGRWLLLCGAMFAVSGLLYAVRARRLRPS</sequence>